<accession>A0A1B0AYN2</accession>
<organism evidence="2 3">
    <name type="scientific">Glossina palpalis gambiensis</name>
    <dbReference type="NCBI Taxonomy" id="67801"/>
    <lineage>
        <taxon>Eukaryota</taxon>
        <taxon>Metazoa</taxon>
        <taxon>Ecdysozoa</taxon>
        <taxon>Arthropoda</taxon>
        <taxon>Hexapoda</taxon>
        <taxon>Insecta</taxon>
        <taxon>Pterygota</taxon>
        <taxon>Neoptera</taxon>
        <taxon>Endopterygota</taxon>
        <taxon>Diptera</taxon>
        <taxon>Brachycera</taxon>
        <taxon>Muscomorpha</taxon>
        <taxon>Hippoboscoidea</taxon>
        <taxon>Glossinidae</taxon>
        <taxon>Glossina</taxon>
    </lineage>
</organism>
<sequence length="105" mass="12534">MTHFCESRPMTIQYVANAMTTLMYWFVSIVRETHRNKEREKCVPWVELFDDALCVKKHTIDLSEMPVCSTMQYGYRSINMYARTDVRLKDWCVHDSYTFTSANFL</sequence>
<reference evidence="3" key="1">
    <citation type="submission" date="2015-01" db="EMBL/GenBank/DDBJ databases">
        <authorList>
            <person name="Aksoy S."/>
            <person name="Warren W."/>
            <person name="Wilson R.K."/>
        </authorList>
    </citation>
    <scope>NUCLEOTIDE SEQUENCE [LARGE SCALE GENOMIC DNA]</scope>
    <source>
        <strain evidence="3">IAEA</strain>
    </source>
</reference>
<keyword evidence="1" id="KW-0812">Transmembrane</keyword>
<dbReference type="VEuPathDB" id="VectorBase:GPPI013187"/>
<dbReference type="EnsemblMetazoa" id="GPPI013187-RA">
    <property type="protein sequence ID" value="GPPI013187-PA"/>
    <property type="gene ID" value="GPPI013187"/>
</dbReference>
<name>A0A1B0AYN2_9MUSC</name>
<evidence type="ECO:0000256" key="1">
    <source>
        <dbReference type="SAM" id="Phobius"/>
    </source>
</evidence>
<dbReference type="EMBL" id="JXJN01005884">
    <property type="status" value="NOT_ANNOTATED_CDS"/>
    <property type="molecule type" value="Genomic_DNA"/>
</dbReference>
<feature type="transmembrane region" description="Helical" evidence="1">
    <location>
        <begin position="12"/>
        <end position="30"/>
    </location>
</feature>
<reference evidence="2" key="2">
    <citation type="submission" date="2020-05" db="UniProtKB">
        <authorList>
            <consortium name="EnsemblMetazoa"/>
        </authorList>
    </citation>
    <scope>IDENTIFICATION</scope>
    <source>
        <strain evidence="2">IAEA</strain>
    </source>
</reference>
<dbReference type="AlphaFoldDB" id="A0A1B0AYN2"/>
<keyword evidence="1" id="KW-0472">Membrane</keyword>
<evidence type="ECO:0000313" key="3">
    <source>
        <dbReference type="Proteomes" id="UP000092460"/>
    </source>
</evidence>
<dbReference type="Proteomes" id="UP000092460">
    <property type="component" value="Unassembled WGS sequence"/>
</dbReference>
<proteinExistence type="predicted"/>
<evidence type="ECO:0000313" key="2">
    <source>
        <dbReference type="EnsemblMetazoa" id="GPPI013187-PA"/>
    </source>
</evidence>
<keyword evidence="1" id="KW-1133">Transmembrane helix</keyword>
<protein>
    <submittedName>
        <fullName evidence="2">Uncharacterized protein</fullName>
    </submittedName>
</protein>
<keyword evidence="3" id="KW-1185">Reference proteome</keyword>